<evidence type="ECO:0000313" key="7">
    <source>
        <dbReference type="EMBL" id="KAI6648514.1"/>
    </source>
</evidence>
<keyword evidence="8" id="KW-1185">Reference proteome</keyword>
<dbReference type="GO" id="GO:0015297">
    <property type="term" value="F:antiporter activity"/>
    <property type="evidence" value="ECO:0007669"/>
    <property type="project" value="InterPro"/>
</dbReference>
<feature type="transmembrane region" description="Helical" evidence="6">
    <location>
        <begin position="103"/>
        <end position="125"/>
    </location>
</feature>
<feature type="transmembrane region" description="Helical" evidence="6">
    <location>
        <begin position="326"/>
        <end position="348"/>
    </location>
</feature>
<dbReference type="InterPro" id="IPR045069">
    <property type="entry name" value="MATE_euk"/>
</dbReference>
<dbReference type="AlphaFoldDB" id="A0AAV7JJ76"/>
<feature type="transmembrane region" description="Helical" evidence="6">
    <location>
        <begin position="397"/>
        <end position="422"/>
    </location>
</feature>
<accession>A0AAV7JJ76</accession>
<comment type="subcellular location">
    <subcellularLocation>
        <location evidence="1">Membrane</location>
        <topology evidence="1">Multi-pass membrane protein</topology>
    </subcellularLocation>
</comment>
<comment type="similarity">
    <text evidence="2 6">Belongs to the multi antimicrobial extrusion (MATE) (TC 2.A.66.1) family.</text>
</comment>
<evidence type="ECO:0000256" key="3">
    <source>
        <dbReference type="ARBA" id="ARBA00022692"/>
    </source>
</evidence>
<feature type="transmembrane region" description="Helical" evidence="6">
    <location>
        <begin position="61"/>
        <end position="82"/>
    </location>
</feature>
<dbReference type="PANTHER" id="PTHR11206">
    <property type="entry name" value="MULTIDRUG RESISTANCE PROTEIN"/>
    <property type="match status" value="1"/>
</dbReference>
<evidence type="ECO:0000256" key="4">
    <source>
        <dbReference type="ARBA" id="ARBA00022989"/>
    </source>
</evidence>
<feature type="transmembrane region" description="Helical" evidence="6">
    <location>
        <begin position="354"/>
        <end position="376"/>
    </location>
</feature>
<evidence type="ECO:0000256" key="6">
    <source>
        <dbReference type="RuleBase" id="RU004914"/>
    </source>
</evidence>
<dbReference type="GO" id="GO:0042910">
    <property type="term" value="F:xenobiotic transmembrane transporter activity"/>
    <property type="evidence" value="ECO:0007669"/>
    <property type="project" value="InterPro"/>
</dbReference>
<feature type="transmembrane region" description="Helical" evidence="6">
    <location>
        <begin position="428"/>
        <end position="450"/>
    </location>
</feature>
<dbReference type="InterPro" id="IPR002528">
    <property type="entry name" value="MATE_fam"/>
</dbReference>
<keyword evidence="5 6" id="KW-0472">Membrane</keyword>
<protein>
    <recommendedName>
        <fullName evidence="6">Multidrug and toxin extrusion protein</fullName>
    </recommendedName>
</protein>
<feature type="transmembrane region" description="Helical" evidence="6">
    <location>
        <begin position="205"/>
        <end position="223"/>
    </location>
</feature>
<proteinExistence type="inferred from homology"/>
<reference evidence="7 8" key="1">
    <citation type="journal article" date="2023" name="BMC Biol.">
        <title>The compact genome of the sponge Oopsacas minuta (Hexactinellida) is lacking key metazoan core genes.</title>
        <authorList>
            <person name="Santini S."/>
            <person name="Schenkelaars Q."/>
            <person name="Jourda C."/>
            <person name="Duchesne M."/>
            <person name="Belahbib H."/>
            <person name="Rocher C."/>
            <person name="Selva M."/>
            <person name="Riesgo A."/>
            <person name="Vervoort M."/>
            <person name="Leys S.P."/>
            <person name="Kodjabachian L."/>
            <person name="Le Bivic A."/>
            <person name="Borchiellini C."/>
            <person name="Claverie J.M."/>
            <person name="Renard E."/>
        </authorList>
    </citation>
    <scope>NUCLEOTIDE SEQUENCE [LARGE SCALE GENOMIC DNA]</scope>
    <source>
        <strain evidence="7">SPO-2</strain>
    </source>
</reference>
<organism evidence="7 8">
    <name type="scientific">Oopsacas minuta</name>
    <dbReference type="NCBI Taxonomy" id="111878"/>
    <lineage>
        <taxon>Eukaryota</taxon>
        <taxon>Metazoa</taxon>
        <taxon>Porifera</taxon>
        <taxon>Hexactinellida</taxon>
        <taxon>Hexasterophora</taxon>
        <taxon>Lyssacinosida</taxon>
        <taxon>Leucopsacidae</taxon>
        <taxon>Oopsacas</taxon>
    </lineage>
</organism>
<evidence type="ECO:0000256" key="5">
    <source>
        <dbReference type="ARBA" id="ARBA00023136"/>
    </source>
</evidence>
<evidence type="ECO:0000313" key="8">
    <source>
        <dbReference type="Proteomes" id="UP001165289"/>
    </source>
</evidence>
<evidence type="ECO:0000256" key="2">
    <source>
        <dbReference type="ARBA" id="ARBA00010199"/>
    </source>
</evidence>
<dbReference type="Pfam" id="PF01554">
    <property type="entry name" value="MatE"/>
    <property type="match status" value="2"/>
</dbReference>
<feature type="transmembrane region" description="Helical" evidence="6">
    <location>
        <begin position="145"/>
        <end position="163"/>
    </location>
</feature>
<keyword evidence="3 6" id="KW-0812">Transmembrane</keyword>
<feature type="transmembrane region" description="Helical" evidence="6">
    <location>
        <begin position="175"/>
        <end position="199"/>
    </location>
</feature>
<evidence type="ECO:0000256" key="1">
    <source>
        <dbReference type="ARBA" id="ARBA00004141"/>
    </source>
</evidence>
<keyword evidence="4 6" id="KW-1133">Transmembrane helix</keyword>
<dbReference type="CDD" id="cd13132">
    <property type="entry name" value="MATE_eukaryotic"/>
    <property type="match status" value="1"/>
</dbReference>
<gene>
    <name evidence="7" type="ORF">LOD99_8146</name>
</gene>
<comment type="caution">
    <text evidence="7">The sequence shown here is derived from an EMBL/GenBank/DDBJ whole genome shotgun (WGS) entry which is preliminary data.</text>
</comment>
<name>A0AAV7JJ76_9METZ</name>
<feature type="transmembrane region" description="Helical" evidence="6">
    <location>
        <begin position="502"/>
        <end position="523"/>
    </location>
</feature>
<feature type="transmembrane region" description="Helical" evidence="6">
    <location>
        <begin position="28"/>
        <end position="49"/>
    </location>
</feature>
<dbReference type="GO" id="GO:0016020">
    <property type="term" value="C:membrane"/>
    <property type="evidence" value="ECO:0007669"/>
    <property type="project" value="UniProtKB-SubCell"/>
</dbReference>
<dbReference type="GO" id="GO:1990961">
    <property type="term" value="P:xenobiotic detoxification by transmembrane export across the plasma membrane"/>
    <property type="evidence" value="ECO:0007669"/>
    <property type="project" value="InterPro"/>
</dbReference>
<sequence length="554" mass="61189">MQEYEFRKWYRTVSSFWLIHEFIIINKLAWPSVIAAFGAQMIPFTSLVFTGHIGVGTYLDGASLALSFANVTGTSIVIGFSSGMDTLCSQAYGGKNYRLVGVYFQRAIILSLLVCFPIWALWLNAESILILLHQDVEVAAIAGKYLRILCVAKPAVVLFTLSTKFLQTQNVVNPTIFLTVIGNVVNISCQYLFVVHLGFGVEGSAISISISYWSLAILYVMYIRCSPLYHTSWPGWGSDAFRGWLHYCKYGIPGLIMVCLDLWTFEVGFLVVGGTSANPKVEIGIYSIMNNVCEQLYSFTVGYAMATNVRIGNLLGANNPSLARKVACLCLGNICVIGVLFFVGLFLLKSQLPYLFTTDACIIAGVSQTLIIIAIFENFDGLQSVASGVLKGCGRQGIASITNLIIFQFIATPLAVCLSVVLKMDTRGYWIGMATAIFLQAVIYLTILFFTNWRRVADIAQENAGISQITTKENISLLSSLLESPDSNPNHKKGKKFVCRDMMKLSIIFLFISSFVCGVAFSFKHQHIRLQFNITIYNNSSLSVNTTTQSLCPY</sequence>
<dbReference type="NCBIfam" id="TIGR00797">
    <property type="entry name" value="matE"/>
    <property type="match status" value="1"/>
</dbReference>
<dbReference type="EMBL" id="JAKMXF010000330">
    <property type="protein sequence ID" value="KAI6648514.1"/>
    <property type="molecule type" value="Genomic_DNA"/>
</dbReference>
<dbReference type="Proteomes" id="UP001165289">
    <property type="component" value="Unassembled WGS sequence"/>
</dbReference>